<feature type="domain" description="Glutamine amidotransferase" evidence="6">
    <location>
        <begin position="197"/>
        <end position="281"/>
    </location>
</feature>
<comment type="similarity">
    <text evidence="2">Belongs to the CarA family.</text>
</comment>
<dbReference type="Pfam" id="PF09861">
    <property type="entry name" value="Lar_N"/>
    <property type="match status" value="1"/>
</dbReference>
<gene>
    <name evidence="8" type="ORF">LCGC14_2643330</name>
</gene>
<reference evidence="8" key="1">
    <citation type="journal article" date="2015" name="Nature">
        <title>Complex archaea that bridge the gap between prokaryotes and eukaryotes.</title>
        <authorList>
            <person name="Spang A."/>
            <person name="Saw J.H."/>
            <person name="Jorgensen S.L."/>
            <person name="Zaremba-Niedzwiedzka K."/>
            <person name="Martijn J."/>
            <person name="Lind A.E."/>
            <person name="van Eijk R."/>
            <person name="Schleper C."/>
            <person name="Guy L."/>
            <person name="Ettema T.J."/>
        </authorList>
    </citation>
    <scope>NUCLEOTIDE SEQUENCE</scope>
</reference>
<dbReference type="InterPro" id="IPR017926">
    <property type="entry name" value="GATASE"/>
</dbReference>
<dbReference type="AlphaFoldDB" id="A0A0F9C7P4"/>
<dbReference type="PANTHER" id="PTHR43418:SF7">
    <property type="entry name" value="CARBAMOYL-PHOSPHATE SYNTHASE SMALL CHAIN"/>
    <property type="match status" value="1"/>
</dbReference>
<dbReference type="GO" id="GO:0050043">
    <property type="term" value="F:lactate racemase activity"/>
    <property type="evidence" value="ECO:0007669"/>
    <property type="project" value="InterPro"/>
</dbReference>
<comment type="pathway">
    <text evidence="1">Amino-acid biosynthesis; L-arginine biosynthesis; carbamoyl phosphate from bicarbonate: step 1/1.</text>
</comment>
<evidence type="ECO:0000259" key="6">
    <source>
        <dbReference type="Pfam" id="PF00117"/>
    </source>
</evidence>
<dbReference type="Gene3D" id="3.40.50.11440">
    <property type="match status" value="1"/>
</dbReference>
<dbReference type="SUPFAM" id="SSF52317">
    <property type="entry name" value="Class I glutamine amidotransferase-like"/>
    <property type="match status" value="1"/>
</dbReference>
<dbReference type="GO" id="GO:0004088">
    <property type="term" value="F:carbamoyl-phosphate synthase (glutamine-hydrolyzing) activity"/>
    <property type="evidence" value="ECO:0007669"/>
    <property type="project" value="UniProtKB-EC"/>
</dbReference>
<evidence type="ECO:0000256" key="5">
    <source>
        <dbReference type="ARBA" id="ARBA00048816"/>
    </source>
</evidence>
<evidence type="ECO:0000256" key="4">
    <source>
        <dbReference type="ARBA" id="ARBA00022962"/>
    </source>
</evidence>
<dbReference type="PRINTS" id="PR00099">
    <property type="entry name" value="CPSGATASE"/>
</dbReference>
<dbReference type="InterPro" id="IPR029062">
    <property type="entry name" value="Class_I_gatase-like"/>
</dbReference>
<feature type="domain" description="LarA-like N-terminal" evidence="7">
    <location>
        <begin position="31"/>
        <end position="189"/>
    </location>
</feature>
<keyword evidence="4" id="KW-0315">Glutamine amidotransferase</keyword>
<evidence type="ECO:0000256" key="1">
    <source>
        <dbReference type="ARBA" id="ARBA00005077"/>
    </source>
</evidence>
<feature type="non-terminal residue" evidence="8">
    <location>
        <position position="282"/>
    </location>
</feature>
<organism evidence="8">
    <name type="scientific">marine sediment metagenome</name>
    <dbReference type="NCBI Taxonomy" id="412755"/>
    <lineage>
        <taxon>unclassified sequences</taxon>
        <taxon>metagenomes</taxon>
        <taxon>ecological metagenomes</taxon>
    </lineage>
</organism>
<evidence type="ECO:0000259" key="7">
    <source>
        <dbReference type="Pfam" id="PF09861"/>
    </source>
</evidence>
<evidence type="ECO:0000256" key="2">
    <source>
        <dbReference type="ARBA" id="ARBA00007800"/>
    </source>
</evidence>
<comment type="catalytic activity">
    <reaction evidence="5">
        <text>hydrogencarbonate + L-glutamine + 2 ATP + H2O = carbamoyl phosphate + L-glutamate + 2 ADP + phosphate + 2 H(+)</text>
        <dbReference type="Rhea" id="RHEA:18633"/>
        <dbReference type="ChEBI" id="CHEBI:15377"/>
        <dbReference type="ChEBI" id="CHEBI:15378"/>
        <dbReference type="ChEBI" id="CHEBI:17544"/>
        <dbReference type="ChEBI" id="CHEBI:29985"/>
        <dbReference type="ChEBI" id="CHEBI:30616"/>
        <dbReference type="ChEBI" id="CHEBI:43474"/>
        <dbReference type="ChEBI" id="CHEBI:58228"/>
        <dbReference type="ChEBI" id="CHEBI:58359"/>
        <dbReference type="ChEBI" id="CHEBI:456216"/>
        <dbReference type="EC" id="6.3.5.5"/>
    </reaction>
</comment>
<dbReference type="PANTHER" id="PTHR43418">
    <property type="entry name" value="MULTIFUNCTIONAL TRYPTOPHAN BIOSYNTHESIS PROTEIN-RELATED"/>
    <property type="match status" value="1"/>
</dbReference>
<dbReference type="Pfam" id="PF00117">
    <property type="entry name" value="GATase"/>
    <property type="match status" value="1"/>
</dbReference>
<name>A0A0F9C7P4_9ZZZZ</name>
<dbReference type="EMBL" id="LAZR01045640">
    <property type="protein sequence ID" value="KKK98379.1"/>
    <property type="molecule type" value="Genomic_DNA"/>
</dbReference>
<accession>A0A0F9C7P4</accession>
<dbReference type="InterPro" id="IPR018657">
    <property type="entry name" value="LarA-like_N"/>
</dbReference>
<protein>
    <recommendedName>
        <fullName evidence="3">carbamoyl-phosphate synthase (glutamine-hydrolyzing)</fullName>
        <ecNumber evidence="3">6.3.5.5</ecNumber>
    </recommendedName>
</protein>
<dbReference type="PROSITE" id="PS51273">
    <property type="entry name" value="GATASE_TYPE_1"/>
    <property type="match status" value="1"/>
</dbReference>
<dbReference type="InterPro" id="IPR050472">
    <property type="entry name" value="Anth_synth/Amidotransfase"/>
</dbReference>
<comment type="caution">
    <text evidence="8">The sequence shown here is derived from an EMBL/GenBank/DDBJ whole genome shotgun (WGS) entry which is preliminary data.</text>
</comment>
<sequence>MDVIEKMLRDVPLPTMAAVRQKFDGTTLDDVAGAVAAQIAKPEIAGLVTPGMRIAVGVGSRGLARLPDLVRATVTALRDLGAEPFIVPAMGSHGGASAIGQTALLGKLGVTEQSAGCPIRATMDTVELGRLPSGLPVLMDALAMEADGIVVINRVKPHTSFSAPVESGLAKMLTIGLGKHAGAESCHSQGFVTMGENVAEMARIKIAKAPILGICLGHQIIGLALGGDTYKLKFGHRGANQPVMDLGTDKVEITTQNHGFSVDAERLPKDLEVTHLNLNDDT</sequence>
<evidence type="ECO:0000313" key="8">
    <source>
        <dbReference type="EMBL" id="KKK98379.1"/>
    </source>
</evidence>
<dbReference type="EC" id="6.3.5.5" evidence="3"/>
<evidence type="ECO:0000256" key="3">
    <source>
        <dbReference type="ARBA" id="ARBA00012738"/>
    </source>
</evidence>
<proteinExistence type="inferred from homology"/>